<dbReference type="EMBL" id="BAAAYG010000007">
    <property type="protein sequence ID" value="GAA3285736.1"/>
    <property type="molecule type" value="Genomic_DNA"/>
</dbReference>
<evidence type="ECO:0000313" key="3">
    <source>
        <dbReference type="Proteomes" id="UP001501736"/>
    </source>
</evidence>
<name>A0ABP6RI03_9MICC</name>
<accession>A0ABP6RI03</accession>
<feature type="compositionally biased region" description="Low complexity" evidence="1">
    <location>
        <begin position="1"/>
        <end position="17"/>
    </location>
</feature>
<dbReference type="InterPro" id="IPR021903">
    <property type="entry name" value="DUF3515"/>
</dbReference>
<protein>
    <recommendedName>
        <fullName evidence="4">DUF3515 domain-containing protein</fullName>
    </recommendedName>
</protein>
<evidence type="ECO:0008006" key="4">
    <source>
        <dbReference type="Google" id="ProtNLM"/>
    </source>
</evidence>
<proteinExistence type="predicted"/>
<dbReference type="Pfam" id="PF12028">
    <property type="entry name" value="DUF3515"/>
    <property type="match status" value="1"/>
</dbReference>
<feature type="region of interest" description="Disordered" evidence="1">
    <location>
        <begin position="173"/>
        <end position="197"/>
    </location>
</feature>
<keyword evidence="3" id="KW-1185">Reference proteome</keyword>
<sequence>MLSAPSDPSTPRSASRPSARRRDLDDPGGSRGVRGRLTALAALGAAGLALTACGSIADVEAAPHAADPDCAPVMIALPDSIGEADQRETNAQATAAFGEPSQAVVRCGVEPPGPSSEHCVSADGVDWLAVEEDGATWRLISYGRKPAVEVLIDTEEISSSSVMLAMARPTKRIEADDRCSSVEQSIEDVEGSGGAAD</sequence>
<feature type="region of interest" description="Disordered" evidence="1">
    <location>
        <begin position="1"/>
        <end position="33"/>
    </location>
</feature>
<dbReference type="RefSeq" id="WP_344720636.1">
    <property type="nucleotide sequence ID" value="NZ_BAAAYG010000007.1"/>
</dbReference>
<organism evidence="2 3">
    <name type="scientific">Nesterenkonia halobia</name>
    <dbReference type="NCBI Taxonomy" id="37922"/>
    <lineage>
        <taxon>Bacteria</taxon>
        <taxon>Bacillati</taxon>
        <taxon>Actinomycetota</taxon>
        <taxon>Actinomycetes</taxon>
        <taxon>Micrococcales</taxon>
        <taxon>Micrococcaceae</taxon>
        <taxon>Nesterenkonia</taxon>
    </lineage>
</organism>
<comment type="caution">
    <text evidence="2">The sequence shown here is derived from an EMBL/GenBank/DDBJ whole genome shotgun (WGS) entry which is preliminary data.</text>
</comment>
<dbReference type="Proteomes" id="UP001501736">
    <property type="component" value="Unassembled WGS sequence"/>
</dbReference>
<gene>
    <name evidence="2" type="ORF">GCM10020260_18930</name>
</gene>
<reference evidence="3" key="1">
    <citation type="journal article" date="2019" name="Int. J. Syst. Evol. Microbiol.">
        <title>The Global Catalogue of Microorganisms (GCM) 10K type strain sequencing project: providing services to taxonomists for standard genome sequencing and annotation.</title>
        <authorList>
            <consortium name="The Broad Institute Genomics Platform"/>
            <consortium name="The Broad Institute Genome Sequencing Center for Infectious Disease"/>
            <person name="Wu L."/>
            <person name="Ma J."/>
        </authorList>
    </citation>
    <scope>NUCLEOTIDE SEQUENCE [LARGE SCALE GENOMIC DNA]</scope>
    <source>
        <strain evidence="3">JCM 11483</strain>
    </source>
</reference>
<evidence type="ECO:0000256" key="1">
    <source>
        <dbReference type="SAM" id="MobiDB-lite"/>
    </source>
</evidence>
<evidence type="ECO:0000313" key="2">
    <source>
        <dbReference type="EMBL" id="GAA3285736.1"/>
    </source>
</evidence>